<keyword evidence="2" id="KW-0238">DNA-binding</keyword>
<accession>F3GLL4</accession>
<evidence type="ECO:0000256" key="3">
    <source>
        <dbReference type="ARBA" id="ARBA00023235"/>
    </source>
</evidence>
<organism evidence="7 8">
    <name type="scientific">Pseudomonas syringae pv. pisi str. 1704B</name>
    <dbReference type="NCBI Taxonomy" id="629263"/>
    <lineage>
        <taxon>Bacteria</taxon>
        <taxon>Pseudomonadati</taxon>
        <taxon>Pseudomonadota</taxon>
        <taxon>Gammaproteobacteria</taxon>
        <taxon>Pseudomonadales</taxon>
        <taxon>Pseudomonadaceae</taxon>
        <taxon>Pseudomonas</taxon>
        <taxon>Pseudomonas syringae</taxon>
    </lineage>
</organism>
<protein>
    <recommendedName>
        <fullName evidence="5">DNA 3'-5' helicase</fullName>
        <ecNumber evidence="5">5.6.2.4</ecNumber>
    </recommendedName>
</protein>
<dbReference type="InterPro" id="IPR014001">
    <property type="entry name" value="Helicase_ATP-bd"/>
</dbReference>
<dbReference type="EMBL" id="AEAI01002674">
    <property type="protein sequence ID" value="EGH47967.1"/>
    <property type="molecule type" value="Genomic_DNA"/>
</dbReference>
<dbReference type="FunFam" id="3.40.50.300:FF:001389">
    <property type="entry name" value="ATP-dependent DNA helicase RecQ"/>
    <property type="match status" value="1"/>
</dbReference>
<keyword evidence="7" id="KW-0378">Hydrolase</keyword>
<dbReference type="InterPro" id="IPR027417">
    <property type="entry name" value="P-loop_NTPase"/>
</dbReference>
<evidence type="ECO:0000313" key="8">
    <source>
        <dbReference type="Proteomes" id="UP000004986"/>
    </source>
</evidence>
<dbReference type="Gene3D" id="3.40.50.300">
    <property type="entry name" value="P-loop containing nucleotide triphosphate hydrolases"/>
    <property type="match status" value="1"/>
</dbReference>
<keyword evidence="3" id="KW-0413">Isomerase</keyword>
<dbReference type="InterPro" id="IPR011545">
    <property type="entry name" value="DEAD/DEAH_box_helicase_dom"/>
</dbReference>
<dbReference type="GO" id="GO:0043138">
    <property type="term" value="F:3'-5' DNA helicase activity"/>
    <property type="evidence" value="ECO:0007669"/>
    <property type="project" value="UniProtKB-EC"/>
</dbReference>
<dbReference type="PANTHER" id="PTHR13710:SF105">
    <property type="entry name" value="ATP-DEPENDENT DNA HELICASE Q1"/>
    <property type="match status" value="1"/>
</dbReference>
<feature type="non-terminal residue" evidence="7">
    <location>
        <position position="1"/>
    </location>
</feature>
<dbReference type="SUPFAM" id="SSF52540">
    <property type="entry name" value="P-loop containing nucleoside triphosphate hydrolases"/>
    <property type="match status" value="1"/>
</dbReference>
<evidence type="ECO:0000256" key="1">
    <source>
        <dbReference type="ARBA" id="ARBA00005446"/>
    </source>
</evidence>
<comment type="catalytic activity">
    <reaction evidence="4">
        <text>Couples ATP hydrolysis with the unwinding of duplex DNA by translocating in the 3'-5' direction.</text>
        <dbReference type="EC" id="5.6.2.4"/>
    </reaction>
</comment>
<keyword evidence="7" id="KW-0347">Helicase</keyword>
<dbReference type="HOGENOM" id="CLU_001103_17_3_6"/>
<proteinExistence type="inferred from homology"/>
<dbReference type="CDD" id="cd17920">
    <property type="entry name" value="DEXHc_RecQ"/>
    <property type="match status" value="1"/>
</dbReference>
<dbReference type="PROSITE" id="PS51192">
    <property type="entry name" value="HELICASE_ATP_BIND_1"/>
    <property type="match status" value="1"/>
</dbReference>
<dbReference type="GO" id="GO:0003677">
    <property type="term" value="F:DNA binding"/>
    <property type="evidence" value="ECO:0007669"/>
    <property type="project" value="UniProtKB-KW"/>
</dbReference>
<evidence type="ECO:0000256" key="4">
    <source>
        <dbReference type="ARBA" id="ARBA00034617"/>
    </source>
</evidence>
<evidence type="ECO:0000313" key="7">
    <source>
        <dbReference type="EMBL" id="EGH47967.1"/>
    </source>
</evidence>
<keyword evidence="8" id="KW-1185">Reference proteome</keyword>
<dbReference type="PANTHER" id="PTHR13710">
    <property type="entry name" value="DNA HELICASE RECQ FAMILY MEMBER"/>
    <property type="match status" value="1"/>
</dbReference>
<dbReference type="GO" id="GO:0005524">
    <property type="term" value="F:ATP binding"/>
    <property type="evidence" value="ECO:0007669"/>
    <property type="project" value="InterPro"/>
</dbReference>
<keyword evidence="7" id="KW-0067">ATP-binding</keyword>
<dbReference type="GO" id="GO:0030894">
    <property type="term" value="C:replisome"/>
    <property type="evidence" value="ECO:0007669"/>
    <property type="project" value="TreeGrafter"/>
</dbReference>
<evidence type="ECO:0000256" key="5">
    <source>
        <dbReference type="ARBA" id="ARBA00034808"/>
    </source>
</evidence>
<dbReference type="EC" id="5.6.2.4" evidence="5"/>
<keyword evidence="7" id="KW-0547">Nucleotide-binding</keyword>
<dbReference type="GO" id="GO:0006281">
    <property type="term" value="P:DNA repair"/>
    <property type="evidence" value="ECO:0007669"/>
    <property type="project" value="TreeGrafter"/>
</dbReference>
<gene>
    <name evidence="7" type="ORF">PSYPI_39094</name>
</gene>
<dbReference type="Pfam" id="PF00270">
    <property type="entry name" value="DEAD"/>
    <property type="match status" value="1"/>
</dbReference>
<feature type="domain" description="Helicase ATP-binding" evidence="6">
    <location>
        <begin position="1"/>
        <end position="146"/>
    </location>
</feature>
<evidence type="ECO:0000259" key="6">
    <source>
        <dbReference type="PROSITE" id="PS51192"/>
    </source>
</evidence>
<dbReference type="Proteomes" id="UP000004986">
    <property type="component" value="Unassembled WGS sequence"/>
</dbReference>
<dbReference type="SMART" id="SM00487">
    <property type="entry name" value="DEXDc"/>
    <property type="match status" value="1"/>
</dbReference>
<dbReference type="GO" id="GO:0043590">
    <property type="term" value="C:bacterial nucleoid"/>
    <property type="evidence" value="ECO:0007669"/>
    <property type="project" value="TreeGrafter"/>
</dbReference>
<dbReference type="GO" id="GO:0006310">
    <property type="term" value="P:DNA recombination"/>
    <property type="evidence" value="ECO:0007669"/>
    <property type="project" value="TreeGrafter"/>
</dbReference>
<reference evidence="7 8" key="1">
    <citation type="journal article" date="2011" name="PLoS Pathog.">
        <title>Dynamic evolution of pathogenicity revealed by sequencing and comparative genomics of 19 Pseudomonas syringae isolates.</title>
        <authorList>
            <person name="Baltrus D.A."/>
            <person name="Nishimura M.T."/>
            <person name="Romanchuk A."/>
            <person name="Chang J.H."/>
            <person name="Mukhtar M.S."/>
            <person name="Cherkis K."/>
            <person name="Roach J."/>
            <person name="Grant S.R."/>
            <person name="Jones C.D."/>
            <person name="Dangl J.L."/>
        </authorList>
    </citation>
    <scope>NUCLEOTIDE SEQUENCE [LARGE SCALE GENOMIC DNA]</scope>
    <source>
        <strain evidence="7 8">1704B</strain>
    </source>
</reference>
<feature type="non-terminal residue" evidence="7">
    <location>
        <position position="146"/>
    </location>
</feature>
<comment type="similarity">
    <text evidence="1">Belongs to the helicase family. RecQ subfamily.</text>
</comment>
<dbReference type="AlphaFoldDB" id="F3GLL4"/>
<dbReference type="GO" id="GO:0009378">
    <property type="term" value="F:four-way junction helicase activity"/>
    <property type="evidence" value="ECO:0007669"/>
    <property type="project" value="TreeGrafter"/>
</dbReference>
<sequence length="146" mass="15912">ERVASGGDALVLMPTGGGKSLCFQVPGLLRDGLCVVVSPLIALMDDQVATLDELGVSAAALNSTLSAEQQRELANRIRLGEVKMLYLAPERLVQPRMLSFLQNLKIALFAIDEAHCVSQWGHDFRPEYLQLGQLAELFPDVPRIAL</sequence>
<evidence type="ECO:0000256" key="2">
    <source>
        <dbReference type="ARBA" id="ARBA00023125"/>
    </source>
</evidence>
<name>F3GLL4_PSESJ</name>
<comment type="caution">
    <text evidence="7">The sequence shown here is derived from an EMBL/GenBank/DDBJ whole genome shotgun (WGS) entry which is preliminary data.</text>
</comment>
<dbReference type="GO" id="GO:0005737">
    <property type="term" value="C:cytoplasm"/>
    <property type="evidence" value="ECO:0007669"/>
    <property type="project" value="TreeGrafter"/>
</dbReference>